<proteinExistence type="predicted"/>
<protein>
    <submittedName>
        <fullName evidence="2">Uncharacterized protein</fullName>
    </submittedName>
</protein>
<accession>A0AAD7WAU0</accession>
<dbReference type="Proteomes" id="UP001221898">
    <property type="component" value="Unassembled WGS sequence"/>
</dbReference>
<organism evidence="2 3">
    <name type="scientific">Aldrovandia affinis</name>
    <dbReference type="NCBI Taxonomy" id="143900"/>
    <lineage>
        <taxon>Eukaryota</taxon>
        <taxon>Metazoa</taxon>
        <taxon>Chordata</taxon>
        <taxon>Craniata</taxon>
        <taxon>Vertebrata</taxon>
        <taxon>Euteleostomi</taxon>
        <taxon>Actinopterygii</taxon>
        <taxon>Neopterygii</taxon>
        <taxon>Teleostei</taxon>
        <taxon>Notacanthiformes</taxon>
        <taxon>Halosauridae</taxon>
        <taxon>Aldrovandia</taxon>
    </lineage>
</organism>
<evidence type="ECO:0000313" key="3">
    <source>
        <dbReference type="Proteomes" id="UP001221898"/>
    </source>
</evidence>
<evidence type="ECO:0000256" key="1">
    <source>
        <dbReference type="SAM" id="MobiDB-lite"/>
    </source>
</evidence>
<sequence>MTFTSYRPCDAIPHEAEAGVRAPPLITVSSKVFSKDDSAQTKGPSARANTAAALRRRFSDPIKTSASPARRKSWGRRAPLGAPGTDCRALTFMAAAESARDTGGERFTVRQQLAVGRCFRRHCQTERLGTANRPNGNRASFSLVQKGIVVPPVPQESEVMVLDPERSVLCTLFNRPPSTVDEGRNTGPTGNSAINSSITSVPPHGQIPFPLGGCGESRQGDCPALQLLRDY</sequence>
<feature type="compositionally biased region" description="Polar residues" evidence="1">
    <location>
        <begin position="186"/>
        <end position="200"/>
    </location>
</feature>
<dbReference type="EMBL" id="JAINUG010000171">
    <property type="protein sequence ID" value="KAJ8390282.1"/>
    <property type="molecule type" value="Genomic_DNA"/>
</dbReference>
<reference evidence="2" key="1">
    <citation type="journal article" date="2023" name="Science">
        <title>Genome structures resolve the early diversification of teleost fishes.</title>
        <authorList>
            <person name="Parey E."/>
            <person name="Louis A."/>
            <person name="Montfort J."/>
            <person name="Bouchez O."/>
            <person name="Roques C."/>
            <person name="Iampietro C."/>
            <person name="Lluch J."/>
            <person name="Castinel A."/>
            <person name="Donnadieu C."/>
            <person name="Desvignes T."/>
            <person name="Floi Bucao C."/>
            <person name="Jouanno E."/>
            <person name="Wen M."/>
            <person name="Mejri S."/>
            <person name="Dirks R."/>
            <person name="Jansen H."/>
            <person name="Henkel C."/>
            <person name="Chen W.J."/>
            <person name="Zahm M."/>
            <person name="Cabau C."/>
            <person name="Klopp C."/>
            <person name="Thompson A.W."/>
            <person name="Robinson-Rechavi M."/>
            <person name="Braasch I."/>
            <person name="Lecointre G."/>
            <person name="Bobe J."/>
            <person name="Postlethwait J.H."/>
            <person name="Berthelot C."/>
            <person name="Roest Crollius H."/>
            <person name="Guiguen Y."/>
        </authorList>
    </citation>
    <scope>NUCLEOTIDE SEQUENCE</scope>
    <source>
        <strain evidence="2">NC1722</strain>
    </source>
</reference>
<evidence type="ECO:0000313" key="2">
    <source>
        <dbReference type="EMBL" id="KAJ8390282.1"/>
    </source>
</evidence>
<gene>
    <name evidence="2" type="ORF">AAFF_G00108510</name>
</gene>
<name>A0AAD7WAU0_9TELE</name>
<feature type="region of interest" description="Disordered" evidence="1">
    <location>
        <begin position="59"/>
        <end position="80"/>
    </location>
</feature>
<feature type="region of interest" description="Disordered" evidence="1">
    <location>
        <begin position="175"/>
        <end position="202"/>
    </location>
</feature>
<comment type="caution">
    <text evidence="2">The sequence shown here is derived from an EMBL/GenBank/DDBJ whole genome shotgun (WGS) entry which is preliminary data.</text>
</comment>
<keyword evidence="3" id="KW-1185">Reference proteome</keyword>
<dbReference type="AlphaFoldDB" id="A0AAD7WAU0"/>